<evidence type="ECO:0000313" key="3">
    <source>
        <dbReference type="Proteomes" id="UP000020825"/>
    </source>
</evidence>
<dbReference type="Proteomes" id="UP000020825">
    <property type="component" value="Unassembled WGS sequence"/>
</dbReference>
<feature type="compositionally biased region" description="Basic residues" evidence="1">
    <location>
        <begin position="115"/>
        <end position="134"/>
    </location>
</feature>
<dbReference type="EMBL" id="JAOG01000003">
    <property type="protein sequence ID" value="EUA53587.1"/>
    <property type="molecule type" value="Genomic_DNA"/>
</dbReference>
<feature type="region of interest" description="Disordered" evidence="1">
    <location>
        <begin position="1"/>
        <end position="134"/>
    </location>
</feature>
<gene>
    <name evidence="2" type="ORF">I550_5225</name>
</gene>
<accession>X8CB66</accession>
<feature type="compositionally biased region" description="Basic residues" evidence="1">
    <location>
        <begin position="51"/>
        <end position="62"/>
    </location>
</feature>
<organism evidence="2 3">
    <name type="scientific">Mycobacterium intracellulare 1956</name>
    <dbReference type="NCBI Taxonomy" id="1299331"/>
    <lineage>
        <taxon>Bacteria</taxon>
        <taxon>Bacillati</taxon>
        <taxon>Actinomycetota</taxon>
        <taxon>Actinomycetes</taxon>
        <taxon>Mycobacteriales</taxon>
        <taxon>Mycobacteriaceae</taxon>
        <taxon>Mycobacterium</taxon>
        <taxon>Mycobacterium avium complex (MAC)</taxon>
    </lineage>
</organism>
<feature type="compositionally biased region" description="Basic residues" evidence="1">
    <location>
        <begin position="29"/>
        <end position="44"/>
    </location>
</feature>
<name>X8CB66_MYCIT</name>
<proteinExistence type="predicted"/>
<reference evidence="2 3" key="1">
    <citation type="submission" date="2013-12" db="EMBL/GenBank/DDBJ databases">
        <authorList>
            <person name="Zelazny A."/>
            <person name="Olivier K."/>
            <person name="Holland S."/>
            <person name="Lenaerts A."/>
            <person name="Ordway D."/>
            <person name="DeGroote M.A."/>
            <person name="Parker T."/>
            <person name="Sizemore C."/>
            <person name="Tallon L.J."/>
            <person name="Sadzewicz L.K."/>
            <person name="Sengamalay N."/>
            <person name="Fraser C.M."/>
            <person name="Hine E."/>
            <person name="Shefchek K.A."/>
            <person name="Das S.P."/>
            <person name="Tettelin H."/>
        </authorList>
    </citation>
    <scope>NUCLEOTIDE SEQUENCE [LARGE SCALE GENOMIC DNA]</scope>
    <source>
        <strain evidence="2 3">1956</strain>
    </source>
</reference>
<comment type="caution">
    <text evidence="2">The sequence shown here is derived from an EMBL/GenBank/DDBJ whole genome shotgun (WGS) entry which is preliminary data.</text>
</comment>
<protein>
    <submittedName>
        <fullName evidence="2">Uncharacterized protein</fullName>
    </submittedName>
</protein>
<dbReference type="AlphaFoldDB" id="X8CB66"/>
<evidence type="ECO:0000256" key="1">
    <source>
        <dbReference type="SAM" id="MobiDB-lite"/>
    </source>
</evidence>
<sequence length="134" mass="14372">MLVTLTADQPTGEGHNAGVSVATPASSCRPRRPAPRPKRSRPLRARPAGARAHRRGGRPRARARPDRAATCAADHGHVGAPGARPSRPDPPNAAVRAPTGRAGGTPAGRACPAPRRSHRRRRHRPRRRRPGPRR</sequence>
<evidence type="ECO:0000313" key="2">
    <source>
        <dbReference type="EMBL" id="EUA53587.1"/>
    </source>
</evidence>
<dbReference type="PATRIC" id="fig|1299331.3.peg.5105"/>